<evidence type="ECO:0000313" key="1">
    <source>
        <dbReference type="EMBL" id="ADU28546.1"/>
    </source>
</evidence>
<dbReference type="GO" id="GO:0008783">
    <property type="term" value="F:agmatinase activity"/>
    <property type="evidence" value="ECO:0007669"/>
    <property type="project" value="TreeGrafter"/>
</dbReference>
<dbReference type="PANTHER" id="PTHR11358:SF41">
    <property type="entry name" value="ARGINASE"/>
    <property type="match status" value="1"/>
</dbReference>
<sequence length="275" mass="31647">MSLTSTNVTVLDFDHTYLSQKTLLQPHYQWLDFSKIHGTQGYCNLDTLERIRNKLIQNHKNSITFLGNGNYHYISYLLIERIKQPFTLILFDNHTDTIKSSITPYISCGSWLLHAVESLPSLQHVIIVGTRADLDKSIPNHIRNKVTMISNHHPKINCASDLAKILFSLIKTEAAYISIDKDVLDESDAYTNWDHGIMRLSVLNEVLDTLYRLVSIIGVDICGEYRLDFSQVYTQKAQQATFINEKANEQILKVVNQFSKRIQEKTKNELSKARF</sequence>
<dbReference type="InterPro" id="IPR023696">
    <property type="entry name" value="Ureohydrolase_dom_sf"/>
</dbReference>
<dbReference type="GO" id="GO:0033389">
    <property type="term" value="P:putrescine biosynthetic process from arginine, via agmatine"/>
    <property type="evidence" value="ECO:0007669"/>
    <property type="project" value="TreeGrafter"/>
</dbReference>
<dbReference type="GO" id="GO:0046872">
    <property type="term" value="F:metal ion binding"/>
    <property type="evidence" value="ECO:0007669"/>
    <property type="project" value="InterPro"/>
</dbReference>
<dbReference type="eggNOG" id="COG0010">
    <property type="taxonomic scope" value="Bacteria"/>
</dbReference>
<dbReference type="Proteomes" id="UP000001401">
    <property type="component" value="Chromosome"/>
</dbReference>
<evidence type="ECO:0000313" key="2">
    <source>
        <dbReference type="Proteomes" id="UP000001401"/>
    </source>
</evidence>
<organism evidence="1 2">
    <name type="scientific">Evansella cellulosilytica (strain ATCC 21833 / DSM 2522 / FERM P-1141 / JCM 9156 / N-4)</name>
    <name type="common">Bacillus cellulosilyticus</name>
    <dbReference type="NCBI Taxonomy" id="649639"/>
    <lineage>
        <taxon>Bacteria</taxon>
        <taxon>Bacillati</taxon>
        <taxon>Bacillota</taxon>
        <taxon>Bacilli</taxon>
        <taxon>Bacillales</taxon>
        <taxon>Bacillaceae</taxon>
        <taxon>Evansella</taxon>
    </lineage>
</organism>
<protein>
    <submittedName>
        <fullName evidence="1">Arginase family enzyme</fullName>
    </submittedName>
</protein>
<dbReference type="KEGG" id="bco:Bcell_0259"/>
<keyword evidence="2" id="KW-1185">Reference proteome</keyword>
<dbReference type="AlphaFoldDB" id="E6TU86"/>
<dbReference type="HOGENOM" id="CLU_066809_1_1_9"/>
<reference evidence="1 2" key="1">
    <citation type="submission" date="2010-12" db="EMBL/GenBank/DDBJ databases">
        <title>Complete sequence of Bacillus cellulosilyticus DSM 2522.</title>
        <authorList>
            <consortium name="US DOE Joint Genome Institute"/>
            <person name="Lucas S."/>
            <person name="Copeland A."/>
            <person name="Lapidus A."/>
            <person name="Cheng J.-F."/>
            <person name="Bruce D."/>
            <person name="Goodwin L."/>
            <person name="Pitluck S."/>
            <person name="Chertkov O."/>
            <person name="Detter J.C."/>
            <person name="Han C."/>
            <person name="Tapia R."/>
            <person name="Land M."/>
            <person name="Hauser L."/>
            <person name="Jeffries C."/>
            <person name="Kyrpides N."/>
            <person name="Ivanova N."/>
            <person name="Mikhailova N."/>
            <person name="Brumm P."/>
            <person name="Mead D."/>
            <person name="Woyke T."/>
        </authorList>
    </citation>
    <scope>NUCLEOTIDE SEQUENCE [LARGE SCALE GENOMIC DNA]</scope>
    <source>
        <strain evidence="2">ATCC 21833 / DSM 2522 / FERM P-1141 / JCM 9156 / N-4</strain>
    </source>
</reference>
<dbReference type="RefSeq" id="WP_013486887.1">
    <property type="nucleotide sequence ID" value="NC_014829.1"/>
</dbReference>
<dbReference type="STRING" id="649639.Bcell_0259"/>
<accession>E6TU86</accession>
<dbReference type="InterPro" id="IPR006035">
    <property type="entry name" value="Ureohydrolase"/>
</dbReference>
<proteinExistence type="predicted"/>
<dbReference type="Pfam" id="PF00491">
    <property type="entry name" value="Arginase"/>
    <property type="match status" value="1"/>
</dbReference>
<name>E6TU86_EVAC2</name>
<dbReference type="EMBL" id="CP002394">
    <property type="protein sequence ID" value="ADU28546.1"/>
    <property type="molecule type" value="Genomic_DNA"/>
</dbReference>
<dbReference type="Gene3D" id="3.40.800.10">
    <property type="entry name" value="Ureohydrolase domain"/>
    <property type="match status" value="1"/>
</dbReference>
<dbReference type="SUPFAM" id="SSF52768">
    <property type="entry name" value="Arginase/deacetylase"/>
    <property type="match status" value="1"/>
</dbReference>
<gene>
    <name evidence="1" type="ordered locus">Bcell_0259</name>
</gene>
<dbReference type="OrthoDB" id="9805406at2"/>
<dbReference type="PANTHER" id="PTHR11358">
    <property type="entry name" value="ARGINASE/AGMATINASE"/>
    <property type="match status" value="1"/>
</dbReference>